<evidence type="ECO:0000313" key="9">
    <source>
        <dbReference type="EMBL" id="KAB1643335.1"/>
    </source>
</evidence>
<proteinExistence type="inferred from homology"/>
<evidence type="ECO:0000256" key="2">
    <source>
        <dbReference type="ARBA" id="ARBA00023015"/>
    </source>
</evidence>
<sequence length="213" mass="23964">MRTPLHGKQEASVAERALARWGDTVWRVALGQTGSRADAEDVYQDVFLKLLDKPRAFESDEHLKAWLIRVTVNQSRDRLRARTRHATDSLDDHREEAERKLAQAAPRGAGAPNGPEDRFSDLWDTVGLLPEDQRTVVNLFYVEELSTAEIARALACTPGAVRMRLHRAREALRDLLDGSNGRDPAHSGLPHRTSTPPRDANLLRPDREKEAQL</sequence>
<dbReference type="InterPro" id="IPR007627">
    <property type="entry name" value="RNA_pol_sigma70_r2"/>
</dbReference>
<comment type="similarity">
    <text evidence="1">Belongs to the sigma-70 factor family. ECF subfamily.</text>
</comment>
<dbReference type="Proteomes" id="UP000479639">
    <property type="component" value="Unassembled WGS sequence"/>
</dbReference>
<dbReference type="InterPro" id="IPR036388">
    <property type="entry name" value="WH-like_DNA-bd_sf"/>
</dbReference>
<dbReference type="EMBL" id="WAJS01000028">
    <property type="protein sequence ID" value="KAB1643335.1"/>
    <property type="molecule type" value="Genomic_DNA"/>
</dbReference>
<dbReference type="GO" id="GO:0006352">
    <property type="term" value="P:DNA-templated transcription initiation"/>
    <property type="evidence" value="ECO:0007669"/>
    <property type="project" value="InterPro"/>
</dbReference>
<dbReference type="SUPFAM" id="SSF88946">
    <property type="entry name" value="Sigma2 domain of RNA polymerase sigma factors"/>
    <property type="match status" value="1"/>
</dbReference>
<gene>
    <name evidence="9" type="ORF">F8D48_08830</name>
</gene>
<evidence type="ECO:0000259" key="8">
    <source>
        <dbReference type="Pfam" id="PF08281"/>
    </source>
</evidence>
<evidence type="ECO:0000256" key="6">
    <source>
        <dbReference type="SAM" id="MobiDB-lite"/>
    </source>
</evidence>
<keyword evidence="4" id="KW-0238">DNA-binding</keyword>
<dbReference type="NCBIfam" id="TIGR02937">
    <property type="entry name" value="sigma70-ECF"/>
    <property type="match status" value="1"/>
</dbReference>
<feature type="compositionally biased region" description="Basic and acidic residues" evidence="6">
    <location>
        <begin position="204"/>
        <end position="213"/>
    </location>
</feature>
<dbReference type="InterPro" id="IPR039425">
    <property type="entry name" value="RNA_pol_sigma-70-like"/>
</dbReference>
<dbReference type="InterPro" id="IPR013249">
    <property type="entry name" value="RNA_pol_sigma70_r4_t2"/>
</dbReference>
<dbReference type="PANTHER" id="PTHR43133:SF8">
    <property type="entry name" value="RNA POLYMERASE SIGMA FACTOR HI_1459-RELATED"/>
    <property type="match status" value="1"/>
</dbReference>
<keyword evidence="2" id="KW-0805">Transcription regulation</keyword>
<dbReference type="Pfam" id="PF08281">
    <property type="entry name" value="Sigma70_r4_2"/>
    <property type="match status" value="1"/>
</dbReference>
<dbReference type="InterPro" id="IPR013325">
    <property type="entry name" value="RNA_pol_sigma_r2"/>
</dbReference>
<organism evidence="9 10">
    <name type="scientific">Adlercreutzia muris</name>
    <dbReference type="NCBI Taxonomy" id="1796610"/>
    <lineage>
        <taxon>Bacteria</taxon>
        <taxon>Bacillati</taxon>
        <taxon>Actinomycetota</taxon>
        <taxon>Coriobacteriia</taxon>
        <taxon>Eggerthellales</taxon>
        <taxon>Eggerthellaceae</taxon>
        <taxon>Adlercreutzia</taxon>
    </lineage>
</organism>
<feature type="domain" description="RNA polymerase sigma-70 region 2" evidence="7">
    <location>
        <begin position="20"/>
        <end position="84"/>
    </location>
</feature>
<dbReference type="SUPFAM" id="SSF88659">
    <property type="entry name" value="Sigma3 and sigma4 domains of RNA polymerase sigma factors"/>
    <property type="match status" value="1"/>
</dbReference>
<evidence type="ECO:0000256" key="4">
    <source>
        <dbReference type="ARBA" id="ARBA00023125"/>
    </source>
</evidence>
<feature type="domain" description="RNA polymerase sigma factor 70 region 4 type 2" evidence="8">
    <location>
        <begin position="122"/>
        <end position="172"/>
    </location>
</feature>
<dbReference type="AlphaFoldDB" id="A0A7C8FKM0"/>
<feature type="region of interest" description="Disordered" evidence="6">
    <location>
        <begin position="176"/>
        <end position="213"/>
    </location>
</feature>
<evidence type="ECO:0000256" key="1">
    <source>
        <dbReference type="ARBA" id="ARBA00010641"/>
    </source>
</evidence>
<feature type="compositionally biased region" description="Low complexity" evidence="6">
    <location>
        <begin position="102"/>
        <end position="114"/>
    </location>
</feature>
<dbReference type="GO" id="GO:0003677">
    <property type="term" value="F:DNA binding"/>
    <property type="evidence" value="ECO:0007669"/>
    <property type="project" value="UniProtKB-KW"/>
</dbReference>
<dbReference type="InterPro" id="IPR014284">
    <property type="entry name" value="RNA_pol_sigma-70_dom"/>
</dbReference>
<dbReference type="InterPro" id="IPR013324">
    <property type="entry name" value="RNA_pol_sigma_r3/r4-like"/>
</dbReference>
<name>A0A7C8FKM0_9ACTN</name>
<evidence type="ECO:0000313" key="10">
    <source>
        <dbReference type="Proteomes" id="UP000479639"/>
    </source>
</evidence>
<dbReference type="Pfam" id="PF04542">
    <property type="entry name" value="Sigma70_r2"/>
    <property type="match status" value="1"/>
</dbReference>
<dbReference type="CDD" id="cd06171">
    <property type="entry name" value="Sigma70_r4"/>
    <property type="match status" value="1"/>
</dbReference>
<keyword evidence="3" id="KW-0731">Sigma factor</keyword>
<accession>A0A7C8FKM0</accession>
<dbReference type="PANTHER" id="PTHR43133">
    <property type="entry name" value="RNA POLYMERASE ECF-TYPE SIGMA FACTO"/>
    <property type="match status" value="1"/>
</dbReference>
<feature type="compositionally biased region" description="Basic and acidic residues" evidence="6">
    <location>
        <begin position="83"/>
        <end position="101"/>
    </location>
</feature>
<keyword evidence="10" id="KW-1185">Reference proteome</keyword>
<protein>
    <submittedName>
        <fullName evidence="9">Sigma-70 family RNA polymerase sigma factor</fullName>
    </submittedName>
</protein>
<dbReference type="GO" id="GO:0016987">
    <property type="term" value="F:sigma factor activity"/>
    <property type="evidence" value="ECO:0007669"/>
    <property type="project" value="UniProtKB-KW"/>
</dbReference>
<dbReference type="RefSeq" id="WP_151431326.1">
    <property type="nucleotide sequence ID" value="NZ_CAKODJ010000027.1"/>
</dbReference>
<comment type="caution">
    <text evidence="9">The sequence shown here is derived from an EMBL/GenBank/DDBJ whole genome shotgun (WGS) entry which is preliminary data.</text>
</comment>
<evidence type="ECO:0000259" key="7">
    <source>
        <dbReference type="Pfam" id="PF04542"/>
    </source>
</evidence>
<evidence type="ECO:0000256" key="5">
    <source>
        <dbReference type="ARBA" id="ARBA00023163"/>
    </source>
</evidence>
<keyword evidence="5" id="KW-0804">Transcription</keyword>
<feature type="region of interest" description="Disordered" evidence="6">
    <location>
        <begin position="83"/>
        <end position="117"/>
    </location>
</feature>
<dbReference type="Gene3D" id="1.10.10.10">
    <property type="entry name" value="Winged helix-like DNA-binding domain superfamily/Winged helix DNA-binding domain"/>
    <property type="match status" value="1"/>
</dbReference>
<dbReference type="Gene3D" id="1.10.1740.10">
    <property type="match status" value="1"/>
</dbReference>
<evidence type="ECO:0000256" key="3">
    <source>
        <dbReference type="ARBA" id="ARBA00023082"/>
    </source>
</evidence>
<reference evidence="9 10" key="1">
    <citation type="submission" date="2019-09" db="EMBL/GenBank/DDBJ databases">
        <title>Whole genome shotgun sequencing (WGS) of Ellagibacter isourolithinifaciens DSM 104140(T) and Adlercreutzia muris DSM 29508(T).</title>
        <authorList>
            <person name="Stoll D.A."/>
            <person name="Danylec N."/>
            <person name="Huch M."/>
        </authorList>
    </citation>
    <scope>NUCLEOTIDE SEQUENCE [LARGE SCALE GENOMIC DNA]</scope>
    <source>
        <strain evidence="9 10">DSM 29508</strain>
    </source>
</reference>